<dbReference type="STRING" id="1443941.A9J31_04125"/>
<organism evidence="2 3">
    <name type="scientific">Acinetobacter gandensis</name>
    <dbReference type="NCBI Taxonomy" id="1443941"/>
    <lineage>
        <taxon>Bacteria</taxon>
        <taxon>Pseudomonadati</taxon>
        <taxon>Pseudomonadota</taxon>
        <taxon>Gammaproteobacteria</taxon>
        <taxon>Moraxellales</taxon>
        <taxon>Moraxellaceae</taxon>
        <taxon>Acinetobacter</taxon>
    </lineage>
</organism>
<reference evidence="3" key="1">
    <citation type="submission" date="2016-06" db="EMBL/GenBank/DDBJ databases">
        <authorList>
            <person name="Radolfova-Krizova L."/>
            <person name="Nemec A."/>
        </authorList>
    </citation>
    <scope>NUCLEOTIDE SEQUENCE [LARGE SCALE GENOMIC DNA]</scope>
    <source>
        <strain evidence="3">ANC 4275</strain>
    </source>
</reference>
<evidence type="ECO:0000256" key="1">
    <source>
        <dbReference type="SAM" id="SignalP"/>
    </source>
</evidence>
<keyword evidence="1" id="KW-0732">Signal</keyword>
<evidence type="ECO:0000313" key="2">
    <source>
        <dbReference type="EMBL" id="OBX28807.1"/>
    </source>
</evidence>
<dbReference type="Proteomes" id="UP000185753">
    <property type="component" value="Unassembled WGS sequence"/>
</dbReference>
<feature type="chain" id="PRO_5008360822" evidence="1">
    <location>
        <begin position="25"/>
        <end position="170"/>
    </location>
</feature>
<dbReference type="EMBL" id="LZDS01000023">
    <property type="protein sequence ID" value="OBX28807.1"/>
    <property type="molecule type" value="Genomic_DNA"/>
</dbReference>
<dbReference type="RefSeq" id="WP_067763980.1">
    <property type="nucleotide sequence ID" value="NZ_LZDS01000023.1"/>
</dbReference>
<feature type="signal peptide" evidence="1">
    <location>
        <begin position="1"/>
        <end position="24"/>
    </location>
</feature>
<evidence type="ECO:0000313" key="3">
    <source>
        <dbReference type="Proteomes" id="UP000185753"/>
    </source>
</evidence>
<gene>
    <name evidence="2" type="ORF">A9J31_04125</name>
</gene>
<dbReference type="OrthoDB" id="6703618at2"/>
<sequence>MFKKFFIVISMVLSACSTTPVALYSDSSLHTSKIATITNSCNVECKKVIKQQLVVSSKYQMSEGLLLEVNGQQGTRKVTRGMAFDSPIHGRFTTAVEQGKTELVIDHNSQLIIARPARFTVDLLGGHNYVIGRIRVERIPSAYYEWFPIVYDETVQKIIYGSEDLIDKDE</sequence>
<dbReference type="PROSITE" id="PS51257">
    <property type="entry name" value="PROKAR_LIPOPROTEIN"/>
    <property type="match status" value="1"/>
</dbReference>
<proteinExistence type="predicted"/>
<protein>
    <submittedName>
        <fullName evidence="2">Uncharacterized protein</fullName>
    </submittedName>
</protein>
<name>A0A1A7RDN5_9GAMM</name>
<dbReference type="AlphaFoldDB" id="A0A1A7RDN5"/>
<keyword evidence="3" id="KW-1185">Reference proteome</keyword>
<accession>A0A1A7RDN5</accession>
<comment type="caution">
    <text evidence="2">The sequence shown here is derived from an EMBL/GenBank/DDBJ whole genome shotgun (WGS) entry which is preliminary data.</text>
</comment>